<evidence type="ECO:0000313" key="3">
    <source>
        <dbReference type="Proteomes" id="UP001610818"/>
    </source>
</evidence>
<proteinExistence type="predicted"/>
<dbReference type="InterPro" id="IPR018392">
    <property type="entry name" value="LysM"/>
</dbReference>
<sequence>MARYSFTPGAGHRLEVPLSDEPDKAAAQLKGRLEDLGLTHDHFRVSVEGSEVTVSGDAAMQEQKEKILLALGNVVGVAEVEDRVAAGQEGLAPRFVTVHEGETLGDVALRVYGDPAAVGRLLPANHPILTDANEIYPGLVLRAPA</sequence>
<feature type="domain" description="LysM" evidence="1">
    <location>
        <begin position="94"/>
        <end position="143"/>
    </location>
</feature>
<protein>
    <submittedName>
        <fullName evidence="2">BON domain-containing protein</fullName>
    </submittedName>
</protein>
<dbReference type="PROSITE" id="PS51782">
    <property type="entry name" value="LYSM"/>
    <property type="match status" value="1"/>
</dbReference>
<dbReference type="InterPro" id="IPR007055">
    <property type="entry name" value="BON_dom"/>
</dbReference>
<dbReference type="PANTHER" id="PTHR34700">
    <property type="entry name" value="POTASSIUM BINDING PROTEIN KBP"/>
    <property type="match status" value="1"/>
</dbReference>
<dbReference type="Proteomes" id="UP001610818">
    <property type="component" value="Unassembled WGS sequence"/>
</dbReference>
<name>A0ABW7QJC8_9ACTN</name>
<organism evidence="2 3">
    <name type="scientific">Streptomyces longisporoflavus</name>
    <dbReference type="NCBI Taxonomy" id="28044"/>
    <lineage>
        <taxon>Bacteria</taxon>
        <taxon>Bacillati</taxon>
        <taxon>Actinomycetota</taxon>
        <taxon>Actinomycetes</taxon>
        <taxon>Kitasatosporales</taxon>
        <taxon>Streptomycetaceae</taxon>
        <taxon>Streptomyces</taxon>
    </lineage>
</organism>
<dbReference type="Gene3D" id="3.10.350.10">
    <property type="entry name" value="LysM domain"/>
    <property type="match status" value="1"/>
</dbReference>
<dbReference type="Pfam" id="PF04972">
    <property type="entry name" value="BON"/>
    <property type="match status" value="1"/>
</dbReference>
<dbReference type="RefSeq" id="WP_397707866.1">
    <property type="nucleotide sequence ID" value="NZ_JBIRGN010000001.1"/>
</dbReference>
<reference evidence="2 3" key="1">
    <citation type="submission" date="2024-10" db="EMBL/GenBank/DDBJ databases">
        <title>The Natural Products Discovery Center: Release of the First 8490 Sequenced Strains for Exploring Actinobacteria Biosynthetic Diversity.</title>
        <authorList>
            <person name="Kalkreuter E."/>
            <person name="Kautsar S.A."/>
            <person name="Yang D."/>
            <person name="Bader C.D."/>
            <person name="Teijaro C.N."/>
            <person name="Fluegel L."/>
            <person name="Davis C.M."/>
            <person name="Simpson J.R."/>
            <person name="Lauterbach L."/>
            <person name="Steele A.D."/>
            <person name="Gui C."/>
            <person name="Meng S."/>
            <person name="Li G."/>
            <person name="Viehrig K."/>
            <person name="Ye F."/>
            <person name="Su P."/>
            <person name="Kiefer A.F."/>
            <person name="Nichols A."/>
            <person name="Cepeda A.J."/>
            <person name="Yan W."/>
            <person name="Fan B."/>
            <person name="Jiang Y."/>
            <person name="Adhikari A."/>
            <person name="Zheng C.-J."/>
            <person name="Schuster L."/>
            <person name="Cowan T.M."/>
            <person name="Smanski M.J."/>
            <person name="Chevrette M.G."/>
            <person name="De Carvalho L.P.S."/>
            <person name="Shen B."/>
        </authorList>
    </citation>
    <scope>NUCLEOTIDE SEQUENCE [LARGE SCALE GENOMIC DNA]</scope>
    <source>
        <strain evidence="2 3">NPDC017990</strain>
    </source>
</reference>
<dbReference type="PANTHER" id="PTHR34700:SF8">
    <property type="entry name" value="POTASSIUM BINDING PROTEIN KBP"/>
    <property type="match status" value="1"/>
</dbReference>
<evidence type="ECO:0000259" key="1">
    <source>
        <dbReference type="PROSITE" id="PS51782"/>
    </source>
</evidence>
<evidence type="ECO:0000313" key="2">
    <source>
        <dbReference type="EMBL" id="MFH8544305.1"/>
    </source>
</evidence>
<dbReference type="InterPro" id="IPR052196">
    <property type="entry name" value="Bact_Kbp"/>
</dbReference>
<keyword evidence="3" id="KW-1185">Reference proteome</keyword>
<dbReference type="EMBL" id="JBIRGQ010000001">
    <property type="protein sequence ID" value="MFH8544305.1"/>
    <property type="molecule type" value="Genomic_DNA"/>
</dbReference>
<accession>A0ABW7QJC8</accession>
<comment type="caution">
    <text evidence="2">The sequence shown here is derived from an EMBL/GenBank/DDBJ whole genome shotgun (WGS) entry which is preliminary data.</text>
</comment>
<dbReference type="Gene3D" id="3.30.1340.30">
    <property type="match status" value="1"/>
</dbReference>
<gene>
    <name evidence="2" type="ORF">ACH4F9_04745</name>
</gene>
<dbReference type="InterPro" id="IPR036779">
    <property type="entry name" value="LysM_dom_sf"/>
</dbReference>